<organism evidence="1 2">
    <name type="scientific">Leptospira ainlahdjerensis</name>
    <dbReference type="NCBI Taxonomy" id="2810033"/>
    <lineage>
        <taxon>Bacteria</taxon>
        <taxon>Pseudomonadati</taxon>
        <taxon>Spirochaetota</taxon>
        <taxon>Spirochaetia</taxon>
        <taxon>Leptospirales</taxon>
        <taxon>Leptospiraceae</taxon>
        <taxon>Leptospira</taxon>
    </lineage>
</organism>
<evidence type="ECO:0000313" key="2">
    <source>
        <dbReference type="Proteomes" id="UP000724686"/>
    </source>
</evidence>
<evidence type="ECO:0008006" key="3">
    <source>
        <dbReference type="Google" id="ProtNLM"/>
    </source>
</evidence>
<dbReference type="Proteomes" id="UP000724686">
    <property type="component" value="Unassembled WGS sequence"/>
</dbReference>
<reference evidence="1 2" key="1">
    <citation type="submission" date="2021-02" db="EMBL/GenBank/DDBJ databases">
        <title>Leptospira ainlahdjerensis sp. nov., Leptospira ainazelensis sp. nov., Leptospira abararensis sp. nov. and Leptospira chreensis sp. nov., four new species isolated from water sources in Algeria.</title>
        <authorList>
            <person name="Amara Korba A."/>
            <person name="Kainiu M."/>
            <person name="Vincent A.T."/>
            <person name="Mariet J.-F."/>
            <person name="Veyrier F.J."/>
            <person name="Goarant C."/>
            <person name="Picardeau M."/>
        </authorList>
    </citation>
    <scope>NUCLEOTIDE SEQUENCE [LARGE SCALE GENOMIC DNA]</scope>
    <source>
        <strain evidence="1 2">201903070</strain>
    </source>
</reference>
<protein>
    <recommendedName>
        <fullName evidence="3">TIGR04452 family lipoprotein</fullName>
    </recommendedName>
</protein>
<accession>A0ABS2UBA5</accession>
<keyword evidence="2" id="KW-1185">Reference proteome</keyword>
<dbReference type="RefSeq" id="WP_205279766.1">
    <property type="nucleotide sequence ID" value="NZ_JAFFPU010000037.1"/>
</dbReference>
<evidence type="ECO:0000313" key="1">
    <source>
        <dbReference type="EMBL" id="MBM9577641.1"/>
    </source>
</evidence>
<dbReference type="EMBL" id="JAFFPU010000037">
    <property type="protein sequence ID" value="MBM9577641.1"/>
    <property type="molecule type" value="Genomic_DNA"/>
</dbReference>
<sequence length="87" mass="9773">MKIATTVSGLILILCVLFFFPVISDSSQSVFQFWKHALSLSQSDDFTEDPICDLSVLELGDGGWVRNKPSDPPRPVLMEYILTHCQK</sequence>
<proteinExistence type="predicted"/>
<comment type="caution">
    <text evidence="1">The sequence shown here is derived from an EMBL/GenBank/DDBJ whole genome shotgun (WGS) entry which is preliminary data.</text>
</comment>
<gene>
    <name evidence="1" type="ORF">JWG45_10800</name>
</gene>
<name>A0ABS2UBA5_9LEPT</name>